<organism evidence="1 2">
    <name type="scientific">Azospira oryzae (strain ATCC BAA-33 / DSM 13638 / PS)</name>
    <name type="common">Dechlorosoma suillum</name>
    <dbReference type="NCBI Taxonomy" id="640081"/>
    <lineage>
        <taxon>Bacteria</taxon>
        <taxon>Pseudomonadati</taxon>
        <taxon>Pseudomonadota</taxon>
        <taxon>Betaproteobacteria</taxon>
        <taxon>Rhodocyclales</taxon>
        <taxon>Rhodocyclaceae</taxon>
        <taxon>Azospira</taxon>
    </lineage>
</organism>
<dbReference type="HOGENOM" id="CLU_115811_2_1_4"/>
<dbReference type="AlphaFoldDB" id="G8QI03"/>
<dbReference type="KEGG" id="dsu:Dsui_1985"/>
<accession>G8QI03</accession>
<dbReference type="STRING" id="640081.Dsui_1985"/>
<dbReference type="Pfam" id="PF06073">
    <property type="entry name" value="DUF934"/>
    <property type="match status" value="1"/>
</dbReference>
<dbReference type="EMBL" id="CP003153">
    <property type="protein sequence ID" value="AEV26357.1"/>
    <property type="molecule type" value="Genomic_DNA"/>
</dbReference>
<evidence type="ECO:0008006" key="3">
    <source>
        <dbReference type="Google" id="ProtNLM"/>
    </source>
</evidence>
<dbReference type="eggNOG" id="COG3749">
    <property type="taxonomic scope" value="Bacteria"/>
</dbReference>
<name>G8QI03_AZOOP</name>
<dbReference type="PIRSF" id="PIRSF030820">
    <property type="entry name" value="UCP030820"/>
    <property type="match status" value="1"/>
</dbReference>
<evidence type="ECO:0000313" key="2">
    <source>
        <dbReference type="Proteomes" id="UP000005633"/>
    </source>
</evidence>
<evidence type="ECO:0000313" key="1">
    <source>
        <dbReference type="EMBL" id="AEV26357.1"/>
    </source>
</evidence>
<gene>
    <name evidence="1" type="ordered locus">Dsui_1985</name>
</gene>
<sequence>MTRIIKNRAVVEDSWSVLRLAEGETADTIDLPQGPVLVPLSVWHARKSALLAASSPAAPVGVWLAAGEGPESLADDLAQLSVIAVDFPKFTDGRGYSAARLLRERYGYQGEIRAIGDVLPDQLFLMARCGIDAFALRADKDADKALALFDTFKTPYQAAVDQPQPLFRRRAA</sequence>
<dbReference type="RefSeq" id="WP_014237055.1">
    <property type="nucleotide sequence ID" value="NC_016616.1"/>
</dbReference>
<proteinExistence type="predicted"/>
<dbReference type="OrthoDB" id="9800421at2"/>
<dbReference type="InterPro" id="IPR008318">
    <property type="entry name" value="UCP030820"/>
</dbReference>
<protein>
    <recommendedName>
        <fullName evidence="3">Oxidoreductase probably involved in sulfite reduction</fullName>
    </recommendedName>
</protein>
<dbReference type="Proteomes" id="UP000005633">
    <property type="component" value="Chromosome"/>
</dbReference>
<reference evidence="1 2" key="1">
    <citation type="journal article" date="2012" name="J. Bacteriol.">
        <title>Complete genome sequence of the anaerobic perchlorate-reducing bacterium Azospira suillum strain PS.</title>
        <authorList>
            <person name="Byrne-Bailey K.G."/>
            <person name="Coates J.D."/>
        </authorList>
    </citation>
    <scope>NUCLEOTIDE SEQUENCE [LARGE SCALE GENOMIC DNA]</scope>
    <source>
        <strain evidence="2">ATCC BAA-33 / DSM 13638 / PS</strain>
    </source>
</reference>